<name>A0A644ZMD1_9ZZZZ</name>
<comment type="caution">
    <text evidence="1">The sequence shown here is derived from an EMBL/GenBank/DDBJ whole genome shotgun (WGS) entry which is preliminary data.</text>
</comment>
<protein>
    <submittedName>
        <fullName evidence="1">Uncharacterized protein</fullName>
    </submittedName>
</protein>
<gene>
    <name evidence="1" type="ORF">SDC9_88644</name>
</gene>
<accession>A0A644ZMD1</accession>
<proteinExistence type="predicted"/>
<evidence type="ECO:0000313" key="1">
    <source>
        <dbReference type="EMBL" id="MPM41982.1"/>
    </source>
</evidence>
<dbReference type="AlphaFoldDB" id="A0A644ZMD1"/>
<organism evidence="1">
    <name type="scientific">bioreactor metagenome</name>
    <dbReference type="NCBI Taxonomy" id="1076179"/>
    <lineage>
        <taxon>unclassified sequences</taxon>
        <taxon>metagenomes</taxon>
        <taxon>ecological metagenomes</taxon>
    </lineage>
</organism>
<sequence length="64" mass="6742">MSDLNLCLPCPYGLNDDIIKPGRIKNLYQAGGGCGQTANGSARGHRADENARIAGQISHAYPVT</sequence>
<reference evidence="1" key="1">
    <citation type="submission" date="2019-08" db="EMBL/GenBank/DDBJ databases">
        <authorList>
            <person name="Kucharzyk K."/>
            <person name="Murdoch R.W."/>
            <person name="Higgins S."/>
            <person name="Loffler F."/>
        </authorList>
    </citation>
    <scope>NUCLEOTIDE SEQUENCE</scope>
</reference>
<dbReference type="EMBL" id="VSSQ01009560">
    <property type="protein sequence ID" value="MPM41982.1"/>
    <property type="molecule type" value="Genomic_DNA"/>
</dbReference>